<name>A0AAW0GZF4_MYOGA</name>
<dbReference type="PANTHER" id="PTHR11461">
    <property type="entry name" value="SERINE PROTEASE INHIBITOR, SERPIN"/>
    <property type="match status" value="1"/>
</dbReference>
<dbReference type="InterPro" id="IPR000215">
    <property type="entry name" value="Serpin_fam"/>
</dbReference>
<sequence length="178" mass="20192">DPGVPQPLPIPSQQRTELDEVRLCMMDTLSEANGTFAIHLLKILSMILLGAKGDTVVQISQALCLNIEKYIYQSFQGLLSNLNKANRKYSLRVANRLFAENIWKIPELLSGGSVDSETRLVLVNALYFKVRGQRQFDEACTREIPFKINQSEKRPVQMMYREGAFNIAYVNEVQAQVL</sequence>
<accession>A0AAW0GZF4</accession>
<protein>
    <recommendedName>
        <fullName evidence="1">Serpin domain-containing protein</fullName>
    </recommendedName>
</protein>
<feature type="non-terminal residue" evidence="2">
    <location>
        <position position="178"/>
    </location>
</feature>
<dbReference type="Pfam" id="PF00079">
    <property type="entry name" value="Serpin"/>
    <property type="match status" value="2"/>
</dbReference>
<evidence type="ECO:0000313" key="3">
    <source>
        <dbReference type="Proteomes" id="UP001488838"/>
    </source>
</evidence>
<dbReference type="GO" id="GO:0005737">
    <property type="term" value="C:cytoplasm"/>
    <property type="evidence" value="ECO:0007669"/>
    <property type="project" value="TreeGrafter"/>
</dbReference>
<reference evidence="2 3" key="1">
    <citation type="journal article" date="2023" name="bioRxiv">
        <title>Conserved and derived expression patterns and positive selection on dental genes reveal complex evolutionary context of ever-growing rodent molars.</title>
        <authorList>
            <person name="Calamari Z.T."/>
            <person name="Song A."/>
            <person name="Cohen E."/>
            <person name="Akter M."/>
            <person name="Roy R.D."/>
            <person name="Hallikas O."/>
            <person name="Christensen M.M."/>
            <person name="Li P."/>
            <person name="Marangoni P."/>
            <person name="Jernvall J."/>
            <person name="Klein O.D."/>
        </authorList>
    </citation>
    <scope>NUCLEOTIDE SEQUENCE [LARGE SCALE GENOMIC DNA]</scope>
    <source>
        <strain evidence="2">V071</strain>
    </source>
</reference>
<dbReference type="Gene3D" id="2.30.39.10">
    <property type="entry name" value="Alpha-1-antitrypsin, domain 1"/>
    <property type="match status" value="1"/>
</dbReference>
<dbReference type="InterPro" id="IPR023796">
    <property type="entry name" value="Serpin_dom"/>
</dbReference>
<feature type="domain" description="Serpin" evidence="1">
    <location>
        <begin position="103"/>
        <end position="178"/>
    </location>
</feature>
<dbReference type="EMBL" id="JBBHLL010003194">
    <property type="protein sequence ID" value="KAK7795150.1"/>
    <property type="molecule type" value="Genomic_DNA"/>
</dbReference>
<dbReference type="SUPFAM" id="SSF56574">
    <property type="entry name" value="Serpins"/>
    <property type="match status" value="1"/>
</dbReference>
<dbReference type="InterPro" id="IPR036186">
    <property type="entry name" value="Serpin_sf"/>
</dbReference>
<dbReference type="GO" id="GO:0005615">
    <property type="term" value="C:extracellular space"/>
    <property type="evidence" value="ECO:0007669"/>
    <property type="project" value="InterPro"/>
</dbReference>
<keyword evidence="3" id="KW-1185">Reference proteome</keyword>
<dbReference type="PANTHER" id="PTHR11461:SF350">
    <property type="entry name" value="SERPIN B9"/>
    <property type="match status" value="1"/>
</dbReference>
<dbReference type="AlphaFoldDB" id="A0AAW0GZF4"/>
<dbReference type="Gene3D" id="3.30.497.10">
    <property type="entry name" value="Antithrombin, subunit I, domain 2"/>
    <property type="match status" value="2"/>
</dbReference>
<gene>
    <name evidence="2" type="ORF">U0070_027726</name>
</gene>
<comment type="caution">
    <text evidence="2">The sequence shown here is derived from an EMBL/GenBank/DDBJ whole genome shotgun (WGS) entry which is preliminary data.</text>
</comment>
<evidence type="ECO:0000259" key="1">
    <source>
        <dbReference type="Pfam" id="PF00079"/>
    </source>
</evidence>
<dbReference type="InterPro" id="IPR042185">
    <property type="entry name" value="Serpin_sf_2"/>
</dbReference>
<dbReference type="InterPro" id="IPR042178">
    <property type="entry name" value="Serpin_sf_1"/>
</dbReference>
<organism evidence="2 3">
    <name type="scientific">Myodes glareolus</name>
    <name type="common">Bank vole</name>
    <name type="synonym">Clethrionomys glareolus</name>
    <dbReference type="NCBI Taxonomy" id="447135"/>
    <lineage>
        <taxon>Eukaryota</taxon>
        <taxon>Metazoa</taxon>
        <taxon>Chordata</taxon>
        <taxon>Craniata</taxon>
        <taxon>Vertebrata</taxon>
        <taxon>Euteleostomi</taxon>
        <taxon>Mammalia</taxon>
        <taxon>Eutheria</taxon>
        <taxon>Euarchontoglires</taxon>
        <taxon>Glires</taxon>
        <taxon>Rodentia</taxon>
        <taxon>Myomorpha</taxon>
        <taxon>Muroidea</taxon>
        <taxon>Cricetidae</taxon>
        <taxon>Arvicolinae</taxon>
        <taxon>Myodes</taxon>
    </lineage>
</organism>
<feature type="non-terminal residue" evidence="2">
    <location>
        <position position="1"/>
    </location>
</feature>
<feature type="domain" description="Serpin" evidence="1">
    <location>
        <begin position="41"/>
        <end position="100"/>
    </location>
</feature>
<dbReference type="Proteomes" id="UP001488838">
    <property type="component" value="Unassembled WGS sequence"/>
</dbReference>
<dbReference type="GO" id="GO:0004867">
    <property type="term" value="F:serine-type endopeptidase inhibitor activity"/>
    <property type="evidence" value="ECO:0007669"/>
    <property type="project" value="InterPro"/>
</dbReference>
<proteinExistence type="predicted"/>
<evidence type="ECO:0000313" key="2">
    <source>
        <dbReference type="EMBL" id="KAK7795150.1"/>
    </source>
</evidence>